<organism evidence="6 7">
    <name type="scientific">Histophilus somni</name>
    <name type="common">Haemophilus somnus</name>
    <dbReference type="NCBI Taxonomy" id="731"/>
    <lineage>
        <taxon>Bacteria</taxon>
        <taxon>Pseudomonadati</taxon>
        <taxon>Pseudomonadota</taxon>
        <taxon>Gammaproteobacteria</taxon>
        <taxon>Pasteurellales</taxon>
        <taxon>Pasteurellaceae</taxon>
        <taxon>Histophilus</taxon>
    </lineage>
</organism>
<proteinExistence type="inferred from homology"/>
<accession>A0AAX2S4R5</accession>
<evidence type="ECO:0000256" key="4">
    <source>
        <dbReference type="ARBA" id="ARBA00023163"/>
    </source>
</evidence>
<protein>
    <submittedName>
        <fullName evidence="6">Transcriptional regulator</fullName>
    </submittedName>
</protein>
<dbReference type="GO" id="GO:0003677">
    <property type="term" value="F:DNA binding"/>
    <property type="evidence" value="ECO:0007669"/>
    <property type="project" value="UniProtKB-KW"/>
</dbReference>
<dbReference type="Gene3D" id="1.10.260.40">
    <property type="entry name" value="lambda repressor-like DNA-binding domains"/>
    <property type="match status" value="1"/>
</dbReference>
<keyword evidence="4" id="KW-0804">Transcription</keyword>
<keyword evidence="2" id="KW-0805">Transcription regulation</keyword>
<comment type="caution">
    <text evidence="6">The sequence shown here is derived from an EMBL/GenBank/DDBJ whole genome shotgun (WGS) entry which is preliminary data.</text>
</comment>
<name>A0AAX2S4R5_HISSO</name>
<evidence type="ECO:0000313" key="6">
    <source>
        <dbReference type="EMBL" id="TEW31423.1"/>
    </source>
</evidence>
<evidence type="ECO:0000256" key="1">
    <source>
        <dbReference type="ARBA" id="ARBA00006157"/>
    </source>
</evidence>
<dbReference type="RefSeq" id="WP_134244440.1">
    <property type="nucleotide sequence ID" value="NZ_SNRV01000001.1"/>
</dbReference>
<dbReference type="InterPro" id="IPR038722">
    <property type="entry name" value="Ner_HTH_dom"/>
</dbReference>
<dbReference type="Proteomes" id="UP000297565">
    <property type="component" value="Unassembled WGS sequence"/>
</dbReference>
<keyword evidence="3" id="KW-0238">DNA-binding</keyword>
<sequence>MAGKKRIIDMHRADIRAGLEKKGTSFAQLGVENGLSKTTVRNALDKPYPKGERIIADALGLEPCDIWPSRYINQN</sequence>
<evidence type="ECO:0000259" key="5">
    <source>
        <dbReference type="Pfam" id="PF13693"/>
    </source>
</evidence>
<comment type="similarity">
    <text evidence="1">Belongs to the ner transcriptional regulatory family.</text>
</comment>
<dbReference type="SUPFAM" id="SSF47413">
    <property type="entry name" value="lambda repressor-like DNA-binding domains"/>
    <property type="match status" value="1"/>
</dbReference>
<evidence type="ECO:0000256" key="3">
    <source>
        <dbReference type="ARBA" id="ARBA00023125"/>
    </source>
</evidence>
<dbReference type="AlphaFoldDB" id="A0AAX2S4R5"/>
<dbReference type="EMBL" id="SNRV01000001">
    <property type="protein sequence ID" value="TEW31423.1"/>
    <property type="molecule type" value="Genomic_DNA"/>
</dbReference>
<evidence type="ECO:0000313" key="7">
    <source>
        <dbReference type="Proteomes" id="UP000297565"/>
    </source>
</evidence>
<feature type="domain" description="Ner winged helix-turn-helix DNA-binding" evidence="5">
    <location>
        <begin position="9"/>
        <end position="74"/>
    </location>
</feature>
<dbReference type="InterPro" id="IPR010982">
    <property type="entry name" value="Lambda_DNA-bd_dom_sf"/>
</dbReference>
<dbReference type="Pfam" id="PF13693">
    <property type="entry name" value="HTH_35"/>
    <property type="match status" value="1"/>
</dbReference>
<reference evidence="6 7" key="1">
    <citation type="submission" date="2019-03" db="EMBL/GenBank/DDBJ databases">
        <title>Horizontal Gene Transfer Machinery in Histophilus somni.</title>
        <authorList>
            <person name="Mostafa Nazari M."/>
            <person name="Liljebjelke K."/>
        </authorList>
    </citation>
    <scope>NUCLEOTIDE SEQUENCE [LARGE SCALE GENOMIC DNA]</scope>
    <source>
        <strain evidence="6 7">UOC-EPH-KLM-04</strain>
    </source>
</reference>
<gene>
    <name evidence="6" type="ORF">E2R48_00755</name>
</gene>
<evidence type="ECO:0000256" key="2">
    <source>
        <dbReference type="ARBA" id="ARBA00023015"/>
    </source>
</evidence>